<evidence type="ECO:0000313" key="10">
    <source>
        <dbReference type="Proteomes" id="UP000799291"/>
    </source>
</evidence>
<dbReference type="PANTHER" id="PTHR15898:SF13">
    <property type="entry name" value="BIFUNCTIONAL APOPTOSIS REGULATOR"/>
    <property type="match status" value="1"/>
</dbReference>
<reference evidence="9" key="1">
    <citation type="journal article" date="2020" name="Stud. Mycol.">
        <title>101 Dothideomycetes genomes: a test case for predicting lifestyles and emergence of pathogens.</title>
        <authorList>
            <person name="Haridas S."/>
            <person name="Albert R."/>
            <person name="Binder M."/>
            <person name="Bloem J."/>
            <person name="Labutti K."/>
            <person name="Salamov A."/>
            <person name="Andreopoulos B."/>
            <person name="Baker S."/>
            <person name="Barry K."/>
            <person name="Bills G."/>
            <person name="Bluhm B."/>
            <person name="Cannon C."/>
            <person name="Castanera R."/>
            <person name="Culley D."/>
            <person name="Daum C."/>
            <person name="Ezra D."/>
            <person name="Gonzalez J."/>
            <person name="Henrissat B."/>
            <person name="Kuo A."/>
            <person name="Liang C."/>
            <person name="Lipzen A."/>
            <person name="Lutzoni F."/>
            <person name="Magnuson J."/>
            <person name="Mondo S."/>
            <person name="Nolan M."/>
            <person name="Ohm R."/>
            <person name="Pangilinan J."/>
            <person name="Park H.-J."/>
            <person name="Ramirez L."/>
            <person name="Alfaro M."/>
            <person name="Sun H."/>
            <person name="Tritt A."/>
            <person name="Yoshinaga Y."/>
            <person name="Zwiers L.-H."/>
            <person name="Turgeon B."/>
            <person name="Goodwin S."/>
            <person name="Spatafora J."/>
            <person name="Crous P."/>
            <person name="Grigoriev I."/>
        </authorList>
    </citation>
    <scope>NUCLEOTIDE SEQUENCE</scope>
    <source>
        <strain evidence="9">CBS 122367</strain>
    </source>
</reference>
<dbReference type="EMBL" id="MU005628">
    <property type="protein sequence ID" value="KAF2676908.1"/>
    <property type="molecule type" value="Genomic_DNA"/>
</dbReference>
<evidence type="ECO:0000256" key="3">
    <source>
        <dbReference type="ARBA" id="ARBA00022833"/>
    </source>
</evidence>
<dbReference type="AlphaFoldDB" id="A0A6G1IFP0"/>
<gene>
    <name evidence="9" type="ORF">K458DRAFT_320863</name>
</gene>
<evidence type="ECO:0000256" key="1">
    <source>
        <dbReference type="ARBA" id="ARBA00022723"/>
    </source>
</evidence>
<dbReference type="GO" id="GO:0061630">
    <property type="term" value="F:ubiquitin protein ligase activity"/>
    <property type="evidence" value="ECO:0007669"/>
    <property type="project" value="TreeGrafter"/>
</dbReference>
<dbReference type="PROSITE" id="PS00518">
    <property type="entry name" value="ZF_RING_1"/>
    <property type="match status" value="1"/>
</dbReference>
<dbReference type="Proteomes" id="UP000799291">
    <property type="component" value="Unassembled WGS sequence"/>
</dbReference>
<evidence type="ECO:0000259" key="8">
    <source>
        <dbReference type="PROSITE" id="PS51037"/>
    </source>
</evidence>
<evidence type="ECO:0000259" key="7">
    <source>
        <dbReference type="PROSITE" id="PS50089"/>
    </source>
</evidence>
<keyword evidence="3" id="KW-0862">Zinc</keyword>
<dbReference type="SMART" id="SM00184">
    <property type="entry name" value="RING"/>
    <property type="match status" value="1"/>
</dbReference>
<organism evidence="9 10">
    <name type="scientific">Lentithecium fluviatile CBS 122367</name>
    <dbReference type="NCBI Taxonomy" id="1168545"/>
    <lineage>
        <taxon>Eukaryota</taxon>
        <taxon>Fungi</taxon>
        <taxon>Dikarya</taxon>
        <taxon>Ascomycota</taxon>
        <taxon>Pezizomycotina</taxon>
        <taxon>Dothideomycetes</taxon>
        <taxon>Pleosporomycetidae</taxon>
        <taxon>Pleosporales</taxon>
        <taxon>Massarineae</taxon>
        <taxon>Lentitheciaceae</taxon>
        <taxon>Lentithecium</taxon>
    </lineage>
</organism>
<comment type="subcellular location">
    <subcellularLocation>
        <location evidence="6">Nucleus</location>
    </subcellularLocation>
</comment>
<dbReference type="InterPro" id="IPR049440">
    <property type="entry name" value="TRAF3/5_RING"/>
</dbReference>
<evidence type="ECO:0000256" key="2">
    <source>
        <dbReference type="ARBA" id="ARBA00022771"/>
    </source>
</evidence>
<dbReference type="InterPro" id="IPR013083">
    <property type="entry name" value="Znf_RING/FYVE/PHD"/>
</dbReference>
<keyword evidence="2 5" id="KW-0863">Zinc-finger</keyword>
<keyword evidence="1" id="KW-0479">Metal-binding</keyword>
<keyword evidence="4 6" id="KW-0539">Nucleus</keyword>
<dbReference type="OrthoDB" id="1630758at2759"/>
<feature type="domain" description="RING-type" evidence="7">
    <location>
        <begin position="18"/>
        <end position="84"/>
    </location>
</feature>
<name>A0A6G1IFP0_9PLEO</name>
<dbReference type="PANTHER" id="PTHR15898">
    <property type="entry name" value="BIFUNCTIONAL APOPTOSIS REGULATOR"/>
    <property type="match status" value="1"/>
</dbReference>
<proteinExistence type="predicted"/>
<keyword evidence="10" id="KW-1185">Reference proteome</keyword>
<evidence type="ECO:0000256" key="5">
    <source>
        <dbReference type="PROSITE-ProRule" id="PRU00175"/>
    </source>
</evidence>
<dbReference type="GO" id="GO:0043161">
    <property type="term" value="P:proteasome-mediated ubiquitin-dependent protein catabolic process"/>
    <property type="evidence" value="ECO:0007669"/>
    <property type="project" value="TreeGrafter"/>
</dbReference>
<feature type="domain" description="YEATS" evidence="8">
    <location>
        <begin position="122"/>
        <end position="270"/>
    </location>
</feature>
<dbReference type="Pfam" id="PF21363">
    <property type="entry name" value="TRAF3_RING"/>
    <property type="match status" value="1"/>
</dbReference>
<protein>
    <submittedName>
        <fullName evidence="9">Uncharacterized protein</fullName>
    </submittedName>
</protein>
<accession>A0A6G1IFP0</accession>
<dbReference type="PROSITE" id="PS50089">
    <property type="entry name" value="ZF_RING_2"/>
    <property type="match status" value="1"/>
</dbReference>
<sequence>MTEAAPPPAEDIAHDDLCPVCHLLLYAPVRTQCSHILCASCMAQWASTSSTSNISHSSLDLDLTPFDPNYDPAYDLEANCPMCRTPTTASPDNALAAQLESRYPVTYAERKVEEEVERGARVGAGGAEGVMVLIGNRHRLERGTEDANEHDWTFFVRLSRPELVDKVEVYLHPTFRPPSVTLRRAPFEVRRLGWGTFNIEATIWLKEGWSWVKEGSRVGERFLRLDWELDFEGRGRQGRVRGRVRKDEVVEGVEEEGEGRRLRPRQTPRV</sequence>
<dbReference type="InterPro" id="IPR055129">
    <property type="entry name" value="YEATS_dom"/>
</dbReference>
<evidence type="ECO:0000256" key="4">
    <source>
        <dbReference type="ARBA" id="ARBA00023242"/>
    </source>
</evidence>
<dbReference type="Pfam" id="PF03366">
    <property type="entry name" value="YEATS"/>
    <property type="match status" value="1"/>
</dbReference>
<dbReference type="SUPFAM" id="SSF57850">
    <property type="entry name" value="RING/U-box"/>
    <property type="match status" value="1"/>
</dbReference>
<dbReference type="GO" id="GO:0008270">
    <property type="term" value="F:zinc ion binding"/>
    <property type="evidence" value="ECO:0007669"/>
    <property type="project" value="UniProtKB-KW"/>
</dbReference>
<dbReference type="GO" id="GO:0005634">
    <property type="term" value="C:nucleus"/>
    <property type="evidence" value="ECO:0007669"/>
    <property type="project" value="UniProtKB-SubCell"/>
</dbReference>
<dbReference type="Gene3D" id="3.30.40.10">
    <property type="entry name" value="Zinc/RING finger domain, C3HC4 (zinc finger)"/>
    <property type="match status" value="1"/>
</dbReference>
<evidence type="ECO:0000256" key="6">
    <source>
        <dbReference type="PROSITE-ProRule" id="PRU00376"/>
    </source>
</evidence>
<dbReference type="InterPro" id="IPR038704">
    <property type="entry name" value="YEAST_sf"/>
</dbReference>
<dbReference type="InterPro" id="IPR017907">
    <property type="entry name" value="Znf_RING_CS"/>
</dbReference>
<evidence type="ECO:0000313" key="9">
    <source>
        <dbReference type="EMBL" id="KAF2676908.1"/>
    </source>
</evidence>
<dbReference type="Gene3D" id="2.60.40.1970">
    <property type="entry name" value="YEATS domain"/>
    <property type="match status" value="1"/>
</dbReference>
<dbReference type="PROSITE" id="PS51037">
    <property type="entry name" value="YEATS"/>
    <property type="match status" value="1"/>
</dbReference>
<dbReference type="InterPro" id="IPR001841">
    <property type="entry name" value="Znf_RING"/>
</dbReference>